<keyword evidence="2" id="KW-0472">Membrane</keyword>
<dbReference type="RefSeq" id="WP_017617524.1">
    <property type="nucleotide sequence ID" value="NZ_ANBG01000079.1"/>
</dbReference>
<protein>
    <recommendedName>
        <fullName evidence="6">LPXTG cell wall anchor domain-containing protein</fullName>
    </recommendedName>
</protein>
<organism evidence="4 5">
    <name type="scientific">Nocardiopsis gilva YIM 90087</name>
    <dbReference type="NCBI Taxonomy" id="1235441"/>
    <lineage>
        <taxon>Bacteria</taxon>
        <taxon>Bacillati</taxon>
        <taxon>Actinomycetota</taxon>
        <taxon>Actinomycetes</taxon>
        <taxon>Streptosporangiales</taxon>
        <taxon>Nocardiopsidaceae</taxon>
        <taxon>Nocardiopsis</taxon>
    </lineage>
</organism>
<sequence>MYTWHTRVSRASRIAFGTVFFFGATLGLSGASAFASTTDSADLPAEKEQRDGPPGDNGTVKVHDPDTAPDDMRNEPHVCEFTVVGSHFDSAQKVWWKIREWPPGESAKKRPVVLEGDLVLDDEGHGSTETHTLPDGHYKLFWNFDGENGHAKQKVFWVDCETEETPDEDAKESDEGTEKDQGKGGKDEETPSKPDGKDKGEPEESEKDEADTPSPTPEAEAGQPDAEDASPAPASEPETDEEKADTASTGGLPVTGAALGGLVAAAVVAIAGGGVAMFYARKRKAAADGAVAEESAES</sequence>
<feature type="region of interest" description="Disordered" evidence="1">
    <location>
        <begin position="39"/>
        <end position="74"/>
    </location>
</feature>
<feature type="compositionally biased region" description="Basic and acidic residues" evidence="1">
    <location>
        <begin position="173"/>
        <end position="202"/>
    </location>
</feature>
<feature type="compositionally biased region" description="Acidic residues" evidence="1">
    <location>
        <begin position="162"/>
        <end position="172"/>
    </location>
</feature>
<keyword evidence="2" id="KW-1133">Transmembrane helix</keyword>
<evidence type="ECO:0000256" key="1">
    <source>
        <dbReference type="SAM" id="MobiDB-lite"/>
    </source>
</evidence>
<feature type="transmembrane region" description="Helical" evidence="2">
    <location>
        <begin position="257"/>
        <end position="280"/>
    </location>
</feature>
<keyword evidence="2" id="KW-0812">Transmembrane</keyword>
<feature type="region of interest" description="Disordered" evidence="1">
    <location>
        <begin position="162"/>
        <end position="256"/>
    </location>
</feature>
<name>A0A223S4A1_9ACTN</name>
<feature type="compositionally biased region" description="Basic and acidic residues" evidence="1">
    <location>
        <begin position="61"/>
        <end position="74"/>
    </location>
</feature>
<evidence type="ECO:0000313" key="4">
    <source>
        <dbReference type="EMBL" id="ASU82954.1"/>
    </source>
</evidence>
<accession>A0A223S4A1</accession>
<evidence type="ECO:0008006" key="6">
    <source>
        <dbReference type="Google" id="ProtNLM"/>
    </source>
</evidence>
<reference evidence="4 5" key="1">
    <citation type="submission" date="2017-08" db="EMBL/GenBank/DDBJ databases">
        <title>The complete genome sequence of Nocardiopsis gilva YIM 90087.</title>
        <authorList>
            <person name="Yin M."/>
            <person name="Tang S."/>
        </authorList>
    </citation>
    <scope>NUCLEOTIDE SEQUENCE [LARGE SCALE GENOMIC DNA]</scope>
    <source>
        <strain evidence="4 5">YIM 90087</strain>
    </source>
</reference>
<dbReference type="OrthoDB" id="4200847at2"/>
<keyword evidence="3" id="KW-0732">Signal</keyword>
<dbReference type="Proteomes" id="UP000215005">
    <property type="component" value="Chromosome"/>
</dbReference>
<feature type="signal peptide" evidence="3">
    <location>
        <begin position="1"/>
        <end position="35"/>
    </location>
</feature>
<dbReference type="AlphaFoldDB" id="A0A223S4A1"/>
<keyword evidence="5" id="KW-1185">Reference proteome</keyword>
<feature type="compositionally biased region" description="Basic and acidic residues" evidence="1">
    <location>
        <begin position="44"/>
        <end position="53"/>
    </location>
</feature>
<gene>
    <name evidence="4" type="ORF">CDO52_09255</name>
</gene>
<dbReference type="KEGG" id="ngv:CDO52_09255"/>
<evidence type="ECO:0000313" key="5">
    <source>
        <dbReference type="Proteomes" id="UP000215005"/>
    </source>
</evidence>
<evidence type="ECO:0000256" key="3">
    <source>
        <dbReference type="SAM" id="SignalP"/>
    </source>
</evidence>
<dbReference type="EMBL" id="CP022753">
    <property type="protein sequence ID" value="ASU82954.1"/>
    <property type="molecule type" value="Genomic_DNA"/>
</dbReference>
<feature type="chain" id="PRO_5038814494" description="LPXTG cell wall anchor domain-containing protein" evidence="3">
    <location>
        <begin position="36"/>
        <end position="298"/>
    </location>
</feature>
<evidence type="ECO:0000256" key="2">
    <source>
        <dbReference type="SAM" id="Phobius"/>
    </source>
</evidence>
<proteinExistence type="predicted"/>